<keyword evidence="1" id="KW-0472">Membrane</keyword>
<evidence type="ECO:0000313" key="3">
    <source>
        <dbReference type="EMBL" id="MBL0388965.1"/>
    </source>
</evidence>
<dbReference type="PANTHER" id="PTHR10587:SF80">
    <property type="entry name" value="CHITOOLIGOSACCHARIDE DEACETYLASE"/>
    <property type="match status" value="1"/>
</dbReference>
<dbReference type="InterPro" id="IPR011330">
    <property type="entry name" value="Glyco_hydro/deAcase_b/a-brl"/>
</dbReference>
<accession>A0ABS1JFH5</accession>
<dbReference type="PANTHER" id="PTHR10587">
    <property type="entry name" value="GLYCOSYL TRANSFERASE-RELATED"/>
    <property type="match status" value="1"/>
</dbReference>
<dbReference type="Proteomes" id="UP000602284">
    <property type="component" value="Unassembled WGS sequence"/>
</dbReference>
<feature type="transmembrane region" description="Helical" evidence="1">
    <location>
        <begin position="21"/>
        <end position="39"/>
    </location>
</feature>
<comment type="caution">
    <text evidence="3">The sequence shown here is derived from an EMBL/GenBank/DDBJ whole genome shotgun (WGS) entry which is preliminary data.</text>
</comment>
<evidence type="ECO:0000259" key="2">
    <source>
        <dbReference type="PROSITE" id="PS51677"/>
    </source>
</evidence>
<proteinExistence type="predicted"/>
<keyword evidence="1" id="KW-0812">Transmembrane</keyword>
<dbReference type="InterPro" id="IPR050248">
    <property type="entry name" value="Polysacc_deacetylase_ArnD"/>
</dbReference>
<organism evidence="3 4">
    <name type="scientific">Tumebacillus amylolyticus</name>
    <dbReference type="NCBI Taxonomy" id="2801339"/>
    <lineage>
        <taxon>Bacteria</taxon>
        <taxon>Bacillati</taxon>
        <taxon>Bacillota</taxon>
        <taxon>Bacilli</taxon>
        <taxon>Bacillales</taxon>
        <taxon>Alicyclobacillaceae</taxon>
        <taxon>Tumebacillus</taxon>
    </lineage>
</organism>
<evidence type="ECO:0000256" key="1">
    <source>
        <dbReference type="SAM" id="Phobius"/>
    </source>
</evidence>
<evidence type="ECO:0000313" key="4">
    <source>
        <dbReference type="Proteomes" id="UP000602284"/>
    </source>
</evidence>
<dbReference type="CDD" id="cd10950">
    <property type="entry name" value="CE4_BsYlxY_like"/>
    <property type="match status" value="1"/>
</dbReference>
<keyword evidence="1" id="KW-1133">Transmembrane helix</keyword>
<dbReference type="Gene3D" id="3.20.20.370">
    <property type="entry name" value="Glycoside hydrolase/deacetylase"/>
    <property type="match status" value="1"/>
</dbReference>
<protein>
    <submittedName>
        <fullName evidence="3">Polysaccharide deacetylase family protein</fullName>
    </submittedName>
</protein>
<dbReference type="PROSITE" id="PS51677">
    <property type="entry name" value="NODB"/>
    <property type="match status" value="1"/>
</dbReference>
<dbReference type="InterPro" id="IPR002509">
    <property type="entry name" value="NODB_dom"/>
</dbReference>
<feature type="domain" description="NodB homology" evidence="2">
    <location>
        <begin position="145"/>
        <end position="321"/>
    </location>
</feature>
<dbReference type="Pfam" id="PF01522">
    <property type="entry name" value="Polysacc_deac_1"/>
    <property type="match status" value="1"/>
</dbReference>
<name>A0ABS1JFH5_9BACL</name>
<keyword evidence="4" id="KW-1185">Reference proteome</keyword>
<gene>
    <name evidence="3" type="ORF">JJB07_20415</name>
</gene>
<dbReference type="RefSeq" id="WP_201637959.1">
    <property type="nucleotide sequence ID" value="NZ_JAEQNB010000007.1"/>
</dbReference>
<reference evidence="3 4" key="1">
    <citation type="submission" date="2021-01" db="EMBL/GenBank/DDBJ databases">
        <title>Tumebacillus sp. strain ITR2 16S ribosomal RNA gene Genome sequencing and assembly.</title>
        <authorList>
            <person name="Kang M."/>
        </authorList>
    </citation>
    <scope>NUCLEOTIDE SEQUENCE [LARGE SCALE GENOMIC DNA]</scope>
    <source>
        <strain evidence="3 4">ITR2</strain>
    </source>
</reference>
<dbReference type="EMBL" id="JAEQNB010000007">
    <property type="protein sequence ID" value="MBL0388965.1"/>
    <property type="molecule type" value="Genomic_DNA"/>
</dbReference>
<sequence length="336" mass="36430">MKKPISKPILSIKVKLPRGRLIAGAAAALLLAGGFFWSGQPEGFSTQPLAVVSAMAGSNQTESLQQRVQALAAQYDAKPIDAHNDRVWKGIPGLNGIKIDVDATVRKTEKVNDGRIQLVAEQIPPKVSLDDLGPVPIYRGNAEKKQMALMINVAWGTEYIEEILKTLDEYGVKATFFLDGSWTADNPAVAKEIVARGHEVGNHAYTHPDMSKLNAGSQQSQISRTNQAIQKATGVTPKLFGPPSGAYNDTTVKTAYGQKMRTILWTLDTIDWKKPPASDISNRVLSRAENGALVLMHPTAPTRDALRTILQGLQKKGYGLVTVSQLLDPVRPLPTP</sequence>
<dbReference type="SUPFAM" id="SSF88713">
    <property type="entry name" value="Glycoside hydrolase/deacetylase"/>
    <property type="match status" value="1"/>
</dbReference>